<accession>A0AAV5G6P1</accession>
<evidence type="ECO:0000259" key="3">
    <source>
        <dbReference type="Pfam" id="PF02719"/>
    </source>
</evidence>
<evidence type="ECO:0000313" key="4">
    <source>
        <dbReference type="EMBL" id="GJN41997.1"/>
    </source>
</evidence>
<dbReference type="InterPro" id="IPR036291">
    <property type="entry name" value="NAD(P)-bd_dom_sf"/>
</dbReference>
<protein>
    <recommendedName>
        <fullName evidence="3">Polysaccharide biosynthesis protein CapD-like domain-containing protein</fullName>
    </recommendedName>
</protein>
<evidence type="ECO:0000313" key="5">
    <source>
        <dbReference type="Proteomes" id="UP001054925"/>
    </source>
</evidence>
<feature type="region of interest" description="Disordered" evidence="2">
    <location>
        <begin position="377"/>
        <end position="399"/>
    </location>
</feature>
<dbReference type="EMBL" id="BQKK01000001">
    <property type="protein sequence ID" value="GJN41997.1"/>
    <property type="molecule type" value="Genomic_DNA"/>
</dbReference>
<dbReference type="InterPro" id="IPR051203">
    <property type="entry name" value="Polysaccharide_Synthase-Rel"/>
</dbReference>
<sequence>MHEIGRIAARTGAETLIVAISTADAALLRRIQDIADRSGLSVKVMPAIGHVVANGVHGSDLRDLSIEDLLGRQPVETNVSEIADYLSRKRVLVTGAGGSIGAQLCTEISKYGPSELIMLDRDETGLQQALINVAGNGLLDTDAVVLADIREPETLKNIFIERQPEVVFHAAALKHLPMLEQYPDEAWKTNVLGSLHVLQAAEAAGVETFVNISTDKAANPTSALGHSKRVAEKLTGWFGQETGKKYLSVRFGNVIGSRGSMLPTFIRLINEDKPLTVTHPEATRYFMTIPEACQLVLQAGGIGRAGEVLILEMGEPVSILDVAQRMIAMSGKNIEIVYTGLREGEKLHEELVGAGESEDRPFHPKVSHAKVKTLSPANLDKDGFMSRLGHDQRSEKESI</sequence>
<dbReference type="Pfam" id="PF02719">
    <property type="entry name" value="Polysacc_synt_2"/>
    <property type="match status" value="1"/>
</dbReference>
<dbReference type="Proteomes" id="UP001054925">
    <property type="component" value="Unassembled WGS sequence"/>
</dbReference>
<dbReference type="SUPFAM" id="SSF51735">
    <property type="entry name" value="NAD(P)-binding Rossmann-fold domains"/>
    <property type="match status" value="1"/>
</dbReference>
<proteinExistence type="inferred from homology"/>
<dbReference type="AlphaFoldDB" id="A0AAV5G6P1"/>
<reference evidence="4" key="1">
    <citation type="submission" date="2021-12" db="EMBL/GenBank/DDBJ databases">
        <title>Draft genome sequence of Corynebacterium ammoniagenes strain T-723.</title>
        <authorList>
            <person name="Matsuzawa M."/>
            <person name="Hiratani M."/>
            <person name="Abe I."/>
            <person name="Tsuji Y."/>
            <person name="Nakamura J."/>
        </authorList>
    </citation>
    <scope>NUCLEOTIDE SEQUENCE</scope>
    <source>
        <strain evidence="4">T-723</strain>
    </source>
</reference>
<dbReference type="PANTHER" id="PTHR43318">
    <property type="entry name" value="UDP-N-ACETYLGLUCOSAMINE 4,6-DEHYDRATASE"/>
    <property type="match status" value="1"/>
</dbReference>
<comment type="caution">
    <text evidence="4">The sequence shown here is derived from an EMBL/GenBank/DDBJ whole genome shotgun (WGS) entry which is preliminary data.</text>
</comment>
<dbReference type="InterPro" id="IPR003869">
    <property type="entry name" value="Polysac_CapD-like"/>
</dbReference>
<evidence type="ECO:0000256" key="1">
    <source>
        <dbReference type="ARBA" id="ARBA00007430"/>
    </source>
</evidence>
<dbReference type="CDD" id="cd05237">
    <property type="entry name" value="UDP_invert_4-6DH_SDR_e"/>
    <property type="match status" value="1"/>
</dbReference>
<evidence type="ECO:0000256" key="2">
    <source>
        <dbReference type="SAM" id="MobiDB-lite"/>
    </source>
</evidence>
<name>A0AAV5G6P1_CORAM</name>
<dbReference type="PANTHER" id="PTHR43318:SF1">
    <property type="entry name" value="POLYSACCHARIDE BIOSYNTHESIS PROTEIN EPSC-RELATED"/>
    <property type="match status" value="1"/>
</dbReference>
<comment type="similarity">
    <text evidence="1">Belongs to the polysaccharide synthase family.</text>
</comment>
<feature type="compositionally biased region" description="Basic and acidic residues" evidence="2">
    <location>
        <begin position="379"/>
        <end position="399"/>
    </location>
</feature>
<gene>
    <name evidence="4" type="ORF">CAT723_04760</name>
</gene>
<dbReference type="Gene3D" id="3.40.50.720">
    <property type="entry name" value="NAD(P)-binding Rossmann-like Domain"/>
    <property type="match status" value="2"/>
</dbReference>
<feature type="domain" description="Polysaccharide biosynthesis protein CapD-like" evidence="3">
    <location>
        <begin position="91"/>
        <end position="369"/>
    </location>
</feature>
<organism evidence="4 5">
    <name type="scientific">Corynebacterium ammoniagenes</name>
    <name type="common">Brevibacterium ammoniagenes</name>
    <dbReference type="NCBI Taxonomy" id="1697"/>
    <lineage>
        <taxon>Bacteria</taxon>
        <taxon>Bacillati</taxon>
        <taxon>Actinomycetota</taxon>
        <taxon>Actinomycetes</taxon>
        <taxon>Mycobacteriales</taxon>
        <taxon>Corynebacteriaceae</taxon>
        <taxon>Corynebacterium</taxon>
    </lineage>
</organism>